<keyword evidence="2" id="KW-1185">Reference proteome</keyword>
<evidence type="ECO:0000313" key="1">
    <source>
        <dbReference type="EMBL" id="KAE9397339.1"/>
    </source>
</evidence>
<proteinExistence type="predicted"/>
<dbReference type="OrthoDB" id="2523749at2759"/>
<name>A0A6A4HFU4_9AGAR</name>
<sequence length="295" mass="34016">MTAALEIQRVEFDINLEKSVFTHYDLSKVDRYYANGGSPATAAFQRHPLHSIIIHDGNYSTVYGWSLLAPDGSKTNDVVIKLGEMKRIWREAQLYDRLKLLQGHRVIPNMFGFWVAEREPDDSNPWAFLILERFGACLNVPFSVHWKVCNAVLFWFRRNLHNVDRLFSSITVEMAFIMKVSFHPGNVLQKGNEFRVIDLDGLISSRLYSSAMWTLRPSQVDKRDISHITSGWQNTGWPRTPNFPSKKMMNAPVPRCILGRFDGADAKDFLTQYYERLYSKMKELGLETANSLCID</sequence>
<organism evidence="1 2">
    <name type="scientific">Gymnopus androsaceus JB14</name>
    <dbReference type="NCBI Taxonomy" id="1447944"/>
    <lineage>
        <taxon>Eukaryota</taxon>
        <taxon>Fungi</taxon>
        <taxon>Dikarya</taxon>
        <taxon>Basidiomycota</taxon>
        <taxon>Agaricomycotina</taxon>
        <taxon>Agaricomycetes</taxon>
        <taxon>Agaricomycetidae</taxon>
        <taxon>Agaricales</taxon>
        <taxon>Marasmiineae</taxon>
        <taxon>Omphalotaceae</taxon>
        <taxon>Gymnopus</taxon>
    </lineage>
</organism>
<dbReference type="AlphaFoldDB" id="A0A6A4HFU4"/>
<accession>A0A6A4HFU4</accession>
<dbReference type="EMBL" id="ML769498">
    <property type="protein sequence ID" value="KAE9397339.1"/>
    <property type="molecule type" value="Genomic_DNA"/>
</dbReference>
<gene>
    <name evidence="1" type="ORF">BT96DRAFT_921534</name>
</gene>
<evidence type="ECO:0000313" key="2">
    <source>
        <dbReference type="Proteomes" id="UP000799118"/>
    </source>
</evidence>
<dbReference type="InterPro" id="IPR011009">
    <property type="entry name" value="Kinase-like_dom_sf"/>
</dbReference>
<evidence type="ECO:0008006" key="3">
    <source>
        <dbReference type="Google" id="ProtNLM"/>
    </source>
</evidence>
<dbReference type="SUPFAM" id="SSF56112">
    <property type="entry name" value="Protein kinase-like (PK-like)"/>
    <property type="match status" value="1"/>
</dbReference>
<dbReference type="Proteomes" id="UP000799118">
    <property type="component" value="Unassembled WGS sequence"/>
</dbReference>
<reference evidence="1" key="1">
    <citation type="journal article" date="2019" name="Environ. Microbiol.">
        <title>Fungal ecological strategies reflected in gene transcription - a case study of two litter decomposers.</title>
        <authorList>
            <person name="Barbi F."/>
            <person name="Kohler A."/>
            <person name="Barry K."/>
            <person name="Baskaran P."/>
            <person name="Daum C."/>
            <person name="Fauchery L."/>
            <person name="Ihrmark K."/>
            <person name="Kuo A."/>
            <person name="LaButti K."/>
            <person name="Lipzen A."/>
            <person name="Morin E."/>
            <person name="Grigoriev I.V."/>
            <person name="Henrissat B."/>
            <person name="Lindahl B."/>
            <person name="Martin F."/>
        </authorList>
    </citation>
    <scope>NUCLEOTIDE SEQUENCE</scope>
    <source>
        <strain evidence="1">JB14</strain>
    </source>
</reference>
<protein>
    <recommendedName>
        <fullName evidence="3">Protein kinase domain-containing protein</fullName>
    </recommendedName>
</protein>